<organism evidence="1 2">
    <name type="scientific">Gymnopus androsaceus JB14</name>
    <dbReference type="NCBI Taxonomy" id="1447944"/>
    <lineage>
        <taxon>Eukaryota</taxon>
        <taxon>Fungi</taxon>
        <taxon>Dikarya</taxon>
        <taxon>Basidiomycota</taxon>
        <taxon>Agaricomycotina</taxon>
        <taxon>Agaricomycetes</taxon>
        <taxon>Agaricomycetidae</taxon>
        <taxon>Agaricales</taxon>
        <taxon>Marasmiineae</taxon>
        <taxon>Omphalotaceae</taxon>
        <taxon>Gymnopus</taxon>
    </lineage>
</organism>
<keyword evidence="2" id="KW-1185">Reference proteome</keyword>
<evidence type="ECO:0000313" key="1">
    <source>
        <dbReference type="EMBL" id="KAE9406600.1"/>
    </source>
</evidence>
<name>A0A6A4I9D0_9AGAR</name>
<accession>A0A6A4I9D0</accession>
<evidence type="ECO:0000313" key="2">
    <source>
        <dbReference type="Proteomes" id="UP000799118"/>
    </source>
</evidence>
<dbReference type="Proteomes" id="UP000799118">
    <property type="component" value="Unassembled WGS sequence"/>
</dbReference>
<protein>
    <submittedName>
        <fullName evidence="1">Uncharacterized protein</fullName>
    </submittedName>
</protein>
<sequence length="73" mass="8585">MYLLFSCLLETILSVFNLSIHSSSRLQSLLASWTFIHYMLSIFLNLPLYLHTCNFVITLGEVYVMYHYFSHST</sequence>
<gene>
    <name evidence="1" type="ORF">BT96DRAFT_222680</name>
</gene>
<dbReference type="EMBL" id="ML769401">
    <property type="protein sequence ID" value="KAE9406600.1"/>
    <property type="molecule type" value="Genomic_DNA"/>
</dbReference>
<dbReference type="AlphaFoldDB" id="A0A6A4I9D0"/>
<proteinExistence type="predicted"/>
<reference evidence="1" key="1">
    <citation type="journal article" date="2019" name="Environ. Microbiol.">
        <title>Fungal ecological strategies reflected in gene transcription - a case study of two litter decomposers.</title>
        <authorList>
            <person name="Barbi F."/>
            <person name="Kohler A."/>
            <person name="Barry K."/>
            <person name="Baskaran P."/>
            <person name="Daum C."/>
            <person name="Fauchery L."/>
            <person name="Ihrmark K."/>
            <person name="Kuo A."/>
            <person name="LaButti K."/>
            <person name="Lipzen A."/>
            <person name="Morin E."/>
            <person name="Grigoriev I.V."/>
            <person name="Henrissat B."/>
            <person name="Lindahl B."/>
            <person name="Martin F."/>
        </authorList>
    </citation>
    <scope>NUCLEOTIDE SEQUENCE</scope>
    <source>
        <strain evidence="1">JB14</strain>
    </source>
</reference>